<feature type="non-terminal residue" evidence="1">
    <location>
        <position position="1"/>
    </location>
</feature>
<accession>A0ABC8TTG5</accession>
<dbReference type="Proteomes" id="UP001642360">
    <property type="component" value="Unassembled WGS sequence"/>
</dbReference>
<dbReference type="AlphaFoldDB" id="A0ABC8TTG5"/>
<gene>
    <name evidence="1" type="ORF">ILEXP_LOCUS39644</name>
</gene>
<evidence type="ECO:0000313" key="2">
    <source>
        <dbReference type="Proteomes" id="UP001642360"/>
    </source>
</evidence>
<comment type="caution">
    <text evidence="1">The sequence shown here is derived from an EMBL/GenBank/DDBJ whole genome shotgun (WGS) entry which is preliminary data.</text>
</comment>
<organism evidence="1 2">
    <name type="scientific">Ilex paraguariensis</name>
    <name type="common">yerba mate</name>
    <dbReference type="NCBI Taxonomy" id="185542"/>
    <lineage>
        <taxon>Eukaryota</taxon>
        <taxon>Viridiplantae</taxon>
        <taxon>Streptophyta</taxon>
        <taxon>Embryophyta</taxon>
        <taxon>Tracheophyta</taxon>
        <taxon>Spermatophyta</taxon>
        <taxon>Magnoliopsida</taxon>
        <taxon>eudicotyledons</taxon>
        <taxon>Gunneridae</taxon>
        <taxon>Pentapetalae</taxon>
        <taxon>asterids</taxon>
        <taxon>campanulids</taxon>
        <taxon>Aquifoliales</taxon>
        <taxon>Aquifoliaceae</taxon>
        <taxon>Ilex</taxon>
    </lineage>
</organism>
<reference evidence="1 2" key="1">
    <citation type="submission" date="2024-02" db="EMBL/GenBank/DDBJ databases">
        <authorList>
            <person name="Vignale AGUSTIN F."/>
            <person name="Sosa J E."/>
            <person name="Modenutti C."/>
        </authorList>
    </citation>
    <scope>NUCLEOTIDE SEQUENCE [LARGE SCALE GENOMIC DNA]</scope>
</reference>
<sequence>ASVGEAAGAGESRCYMDVEGNKRIQVGFGGEVPKARPGLNDGQRCHGRGVMGIAEGKARKAPLGVVPLCKAPFGEAPYERAP</sequence>
<keyword evidence="2" id="KW-1185">Reference proteome</keyword>
<name>A0ABC8TTG5_9AQUA</name>
<dbReference type="EMBL" id="CAUOFW020005438">
    <property type="protein sequence ID" value="CAK9170159.1"/>
    <property type="molecule type" value="Genomic_DNA"/>
</dbReference>
<proteinExistence type="predicted"/>
<protein>
    <submittedName>
        <fullName evidence="1">Uncharacterized protein</fullName>
    </submittedName>
</protein>
<evidence type="ECO:0000313" key="1">
    <source>
        <dbReference type="EMBL" id="CAK9170159.1"/>
    </source>
</evidence>